<keyword evidence="4 12" id="KW-0347">Helicase</keyword>
<comment type="catalytic activity">
    <reaction evidence="7">
        <text>Couples ATP hydrolysis with the unwinding of duplex DNA by translocating in the 3'-5' direction.</text>
        <dbReference type="EC" id="5.6.2.4"/>
    </reaction>
</comment>
<dbReference type="CDD" id="cd18029">
    <property type="entry name" value="DEXHc_XPB"/>
    <property type="match status" value="1"/>
</dbReference>
<feature type="domain" description="Helicase C-terminal" evidence="11">
    <location>
        <begin position="446"/>
        <end position="595"/>
    </location>
</feature>
<dbReference type="EMBL" id="CP038804">
    <property type="protein sequence ID" value="UTY34618.1"/>
    <property type="molecule type" value="Genomic_DNA"/>
</dbReference>
<dbReference type="InterPro" id="IPR014001">
    <property type="entry name" value="Helicase_ATP-bd"/>
</dbReference>
<accession>A0AAE9MWM5</accession>
<evidence type="ECO:0000256" key="2">
    <source>
        <dbReference type="ARBA" id="ARBA00022741"/>
    </source>
</evidence>
<organism evidence="12 13">
    <name type="scientific">Treponema putidum</name>
    <dbReference type="NCBI Taxonomy" id="221027"/>
    <lineage>
        <taxon>Bacteria</taxon>
        <taxon>Pseudomonadati</taxon>
        <taxon>Spirochaetota</taxon>
        <taxon>Spirochaetia</taxon>
        <taxon>Spirochaetales</taxon>
        <taxon>Treponemataceae</taxon>
        <taxon>Treponema</taxon>
    </lineage>
</organism>
<dbReference type="PANTHER" id="PTHR11274">
    <property type="entry name" value="RAD25/XP-B DNA REPAIR HELICASE"/>
    <property type="match status" value="1"/>
</dbReference>
<dbReference type="GO" id="GO:0043138">
    <property type="term" value="F:3'-5' DNA helicase activity"/>
    <property type="evidence" value="ECO:0007669"/>
    <property type="project" value="UniProtKB-EC"/>
</dbReference>
<reference evidence="12" key="1">
    <citation type="submission" date="2019-04" db="EMBL/GenBank/DDBJ databases">
        <title>Whole genome sequencing of oral phylogroup 2 treponemes.</title>
        <authorList>
            <person name="Chan Y."/>
            <person name="Zeng H.H."/>
            <person name="Yu X.L."/>
            <person name="Leung W.K."/>
            <person name="Watt R.M."/>
        </authorList>
    </citation>
    <scope>NUCLEOTIDE SEQUENCE</scope>
    <source>
        <strain evidence="12">OMZ 835</strain>
    </source>
</reference>
<name>A0AAE9MWM5_9SPIR</name>
<dbReference type="EC" id="5.6.2.4" evidence="8"/>
<evidence type="ECO:0000256" key="5">
    <source>
        <dbReference type="ARBA" id="ARBA00022840"/>
    </source>
</evidence>
<dbReference type="Pfam" id="PF16203">
    <property type="entry name" value="ERCC3_RAD25_C"/>
    <property type="match status" value="1"/>
</dbReference>
<gene>
    <name evidence="12" type="ORF">E4N74_11875</name>
</gene>
<keyword evidence="5" id="KW-0067">ATP-binding</keyword>
<dbReference type="CDD" id="cd18789">
    <property type="entry name" value="SF2_C_XPB"/>
    <property type="match status" value="1"/>
</dbReference>
<evidence type="ECO:0000256" key="7">
    <source>
        <dbReference type="ARBA" id="ARBA00034617"/>
    </source>
</evidence>
<dbReference type="PANTHER" id="PTHR11274:SF0">
    <property type="entry name" value="GENERAL TRANSCRIPTION AND DNA REPAIR FACTOR IIH HELICASE SUBUNIT XPB"/>
    <property type="match status" value="1"/>
</dbReference>
<dbReference type="GO" id="GO:0005524">
    <property type="term" value="F:ATP binding"/>
    <property type="evidence" value="ECO:0007669"/>
    <property type="project" value="UniProtKB-KW"/>
</dbReference>
<keyword evidence="6" id="KW-0413">Isomerase</keyword>
<dbReference type="InterPro" id="IPR050615">
    <property type="entry name" value="ATP-dep_DNA_Helicase"/>
</dbReference>
<dbReference type="Gene3D" id="3.40.50.300">
    <property type="entry name" value="P-loop containing nucleotide triphosphate hydrolases"/>
    <property type="match status" value="2"/>
</dbReference>
<dbReference type="AlphaFoldDB" id="A0AAE9MWM5"/>
<dbReference type="Proteomes" id="UP001058682">
    <property type="component" value="Chromosome"/>
</dbReference>
<evidence type="ECO:0000256" key="1">
    <source>
        <dbReference type="ARBA" id="ARBA00006637"/>
    </source>
</evidence>
<evidence type="ECO:0000256" key="6">
    <source>
        <dbReference type="ARBA" id="ARBA00023235"/>
    </source>
</evidence>
<protein>
    <recommendedName>
        <fullName evidence="8">DNA 3'-5' helicase</fullName>
        <ecNumber evidence="8">5.6.2.4</ecNumber>
    </recommendedName>
</protein>
<dbReference type="InterPro" id="IPR001650">
    <property type="entry name" value="Helicase_C-like"/>
</dbReference>
<evidence type="ECO:0000256" key="3">
    <source>
        <dbReference type="ARBA" id="ARBA00022801"/>
    </source>
</evidence>
<dbReference type="PROSITE" id="PS51194">
    <property type="entry name" value="HELICASE_CTER"/>
    <property type="match status" value="1"/>
</dbReference>
<dbReference type="RefSeq" id="WP_255817833.1">
    <property type="nucleotide sequence ID" value="NZ_CP038804.1"/>
</dbReference>
<dbReference type="GO" id="GO:0003677">
    <property type="term" value="F:DNA binding"/>
    <property type="evidence" value="ECO:0007669"/>
    <property type="project" value="InterPro"/>
</dbReference>
<dbReference type="Pfam" id="PF04851">
    <property type="entry name" value="ResIII"/>
    <property type="match status" value="1"/>
</dbReference>
<evidence type="ECO:0000313" key="13">
    <source>
        <dbReference type="Proteomes" id="UP001058682"/>
    </source>
</evidence>
<dbReference type="PRINTS" id="PR00851">
    <property type="entry name" value="XRODRMPGMNTB"/>
</dbReference>
<dbReference type="InterPro" id="IPR032830">
    <property type="entry name" value="XPB/Ssl2_N"/>
</dbReference>
<dbReference type="PROSITE" id="PS51192">
    <property type="entry name" value="HELICASE_ATP_BIND_1"/>
    <property type="match status" value="1"/>
</dbReference>
<dbReference type="GO" id="GO:0016787">
    <property type="term" value="F:hydrolase activity"/>
    <property type="evidence" value="ECO:0007669"/>
    <property type="project" value="UniProtKB-KW"/>
</dbReference>
<comment type="catalytic activity">
    <reaction evidence="9">
        <text>ATP + H2O = ADP + phosphate + H(+)</text>
        <dbReference type="Rhea" id="RHEA:13065"/>
        <dbReference type="ChEBI" id="CHEBI:15377"/>
        <dbReference type="ChEBI" id="CHEBI:15378"/>
        <dbReference type="ChEBI" id="CHEBI:30616"/>
        <dbReference type="ChEBI" id="CHEBI:43474"/>
        <dbReference type="ChEBI" id="CHEBI:456216"/>
        <dbReference type="EC" id="5.6.2.4"/>
    </reaction>
</comment>
<feature type="domain" description="Helicase ATP-binding" evidence="10">
    <location>
        <begin position="235"/>
        <end position="391"/>
    </location>
</feature>
<keyword evidence="3" id="KW-0378">Hydrolase</keyword>
<keyword evidence="2" id="KW-0547">Nucleotide-binding</keyword>
<dbReference type="Pfam" id="PF13625">
    <property type="entry name" value="Helicase_C_3"/>
    <property type="match status" value="1"/>
</dbReference>
<dbReference type="InterPro" id="IPR027417">
    <property type="entry name" value="P-loop_NTPase"/>
</dbReference>
<evidence type="ECO:0000313" key="12">
    <source>
        <dbReference type="EMBL" id="UTY34618.1"/>
    </source>
</evidence>
<dbReference type="InterPro" id="IPR032438">
    <property type="entry name" value="ERCC3_RAD25_C"/>
</dbReference>
<proteinExistence type="inferred from homology"/>
<sequence length="595" mass="67010">MQESKPLIIQGDRSILLDIHDPEANEARFALIPFAELEKSPEHLHTYRLTPLSLWNAAGVGLSADSIMKTLTGFSRFKVPDSILVWMKETMERYGKIKLLPIEKSQEEKNGLEGKVNVIEETEKNQADEINLETPGAEFLRLKPENSLIFKELKSSKILSKYLIEDTDEENSFLISLLNRGTVKQALLKQGWPVQDEVPLRDGEPLDISLKEKTSSGAEFEIRDYQRDAASSFVGDKSAGTGFGTIVLPCGSGKTIVGMLTMSLLKTSTLILTPNVAAVYQWRRELLDKTNIKDEDIGLYTGEVKEIRPVTIATYQVLTWRPNTEAAFPHFKIFRERAWGLIIYDEVHLLPAPVFRITAELQVIRRLGLTATLVREDGCEGDVFSLVGPKRFDVPWKDLEQKGWIAKAYCTEIRVNIAPAKEIEYAVGTTREKHRIASENPAKLEIVKKLLSKHKDNQILIIGQYLSQLEAIAKEINAPIITGKNTNAERELLYDAFRKGEINVLVVSKVANFAIDLPDASVAIQVSGVFGSRQEEAQRLGRILRPKECDSHFYSIVTRQTIEEGFAEKRQKFLAEQGYDYSILTEAELDVCEES</sequence>
<evidence type="ECO:0000256" key="9">
    <source>
        <dbReference type="ARBA" id="ARBA00048988"/>
    </source>
</evidence>
<dbReference type="SMART" id="SM00487">
    <property type="entry name" value="DEXDc"/>
    <property type="match status" value="1"/>
</dbReference>
<comment type="similarity">
    <text evidence="1">Belongs to the helicase family. RAD25/XPB subfamily.</text>
</comment>
<dbReference type="SUPFAM" id="SSF52540">
    <property type="entry name" value="P-loop containing nucleoside triphosphate hydrolases"/>
    <property type="match status" value="1"/>
</dbReference>
<dbReference type="NCBIfam" id="NF045503">
    <property type="entry name" value="repair_heli_XPB"/>
    <property type="match status" value="1"/>
</dbReference>
<dbReference type="SMART" id="SM00490">
    <property type="entry name" value="HELICc"/>
    <property type="match status" value="1"/>
</dbReference>
<evidence type="ECO:0000259" key="10">
    <source>
        <dbReference type="PROSITE" id="PS51192"/>
    </source>
</evidence>
<evidence type="ECO:0000256" key="8">
    <source>
        <dbReference type="ARBA" id="ARBA00034808"/>
    </source>
</evidence>
<evidence type="ECO:0000256" key="4">
    <source>
        <dbReference type="ARBA" id="ARBA00022806"/>
    </source>
</evidence>
<evidence type="ECO:0000259" key="11">
    <source>
        <dbReference type="PROSITE" id="PS51194"/>
    </source>
</evidence>
<dbReference type="InterPro" id="IPR006935">
    <property type="entry name" value="Helicase/UvrB_N"/>
</dbReference>